<organism evidence="2 3">
    <name type="scientific">Sporosarcina limicola</name>
    <dbReference type="NCBI Taxonomy" id="34101"/>
    <lineage>
        <taxon>Bacteria</taxon>
        <taxon>Bacillati</taxon>
        <taxon>Bacillota</taxon>
        <taxon>Bacilli</taxon>
        <taxon>Bacillales</taxon>
        <taxon>Caryophanaceae</taxon>
        <taxon>Sporosarcina</taxon>
    </lineage>
</organism>
<protein>
    <submittedName>
        <fullName evidence="2">Cupin superfamily sugar epimerase</fullName>
    </submittedName>
</protein>
<dbReference type="InterPro" id="IPR009327">
    <property type="entry name" value="Cupin_DUF985"/>
</dbReference>
<dbReference type="SUPFAM" id="SSF51182">
    <property type="entry name" value="RmlC-like cupins"/>
    <property type="match status" value="1"/>
</dbReference>
<dbReference type="InterPro" id="IPR011051">
    <property type="entry name" value="RmlC_Cupin_sf"/>
</dbReference>
<evidence type="ECO:0000313" key="3">
    <source>
        <dbReference type="Proteomes" id="UP000658225"/>
    </source>
</evidence>
<comment type="caution">
    <text evidence="2">The sequence shown here is derived from an EMBL/GenBank/DDBJ whole genome shotgun (WGS) entry which is preliminary data.</text>
</comment>
<keyword evidence="3" id="KW-1185">Reference proteome</keyword>
<dbReference type="AlphaFoldDB" id="A0A927MIT3"/>
<gene>
    <name evidence="2" type="ORF">H4683_002545</name>
</gene>
<feature type="domain" description="DUF985" evidence="1">
    <location>
        <begin position="7"/>
        <end position="46"/>
    </location>
</feature>
<dbReference type="RefSeq" id="WP_192599159.1">
    <property type="nucleotide sequence ID" value="NZ_JADBEL010000013.1"/>
</dbReference>
<reference evidence="2" key="1">
    <citation type="submission" date="2020-10" db="EMBL/GenBank/DDBJ databases">
        <title>Genomic Encyclopedia of Type Strains, Phase IV (KMG-IV): sequencing the most valuable type-strain genomes for metagenomic binning, comparative biology and taxonomic classification.</title>
        <authorList>
            <person name="Goeker M."/>
        </authorList>
    </citation>
    <scope>NUCLEOTIDE SEQUENCE</scope>
    <source>
        <strain evidence="2">DSM 13886</strain>
    </source>
</reference>
<proteinExistence type="predicted"/>
<dbReference type="Gene3D" id="2.60.120.10">
    <property type="entry name" value="Jelly Rolls"/>
    <property type="match status" value="1"/>
</dbReference>
<accession>A0A927MIT3</accession>
<evidence type="ECO:0000313" key="2">
    <source>
        <dbReference type="EMBL" id="MBE1555440.1"/>
    </source>
</evidence>
<dbReference type="Proteomes" id="UP000658225">
    <property type="component" value="Unassembled WGS sequence"/>
</dbReference>
<dbReference type="Pfam" id="PF06172">
    <property type="entry name" value="Cupin_5"/>
    <property type="match status" value="1"/>
</dbReference>
<dbReference type="EMBL" id="JADBEL010000013">
    <property type="protein sequence ID" value="MBE1555440.1"/>
    <property type="molecule type" value="Genomic_DNA"/>
</dbReference>
<evidence type="ECO:0000259" key="1">
    <source>
        <dbReference type="Pfam" id="PF06172"/>
    </source>
</evidence>
<sequence length="46" mass="5272">MIKVANYYIQHLGLEPHPEGGHFARSIESAEEMDVRGEKRKLFSSI</sequence>
<name>A0A927MIT3_9BACL</name>
<dbReference type="InterPro" id="IPR014710">
    <property type="entry name" value="RmlC-like_jellyroll"/>
</dbReference>